<dbReference type="InterPro" id="IPR050090">
    <property type="entry name" value="Tyrosine_recombinase_XerCD"/>
</dbReference>
<dbReference type="InterPro" id="IPR011010">
    <property type="entry name" value="DNA_brk_join_enz"/>
</dbReference>
<protein>
    <submittedName>
        <fullName evidence="8">Tyrosine recombinase XerD</fullName>
    </submittedName>
</protein>
<keyword evidence="2" id="KW-0229">DNA integration</keyword>
<dbReference type="OrthoDB" id="9801717at2"/>
<dbReference type="Pfam" id="PF13495">
    <property type="entry name" value="Phage_int_SAM_4"/>
    <property type="match status" value="1"/>
</dbReference>
<reference evidence="8 9" key="1">
    <citation type="submission" date="2019-02" db="EMBL/GenBank/DDBJ databases">
        <title>Deep-cultivation of Planctomycetes and their phenomic and genomic characterization uncovers novel biology.</title>
        <authorList>
            <person name="Wiegand S."/>
            <person name="Jogler M."/>
            <person name="Boedeker C."/>
            <person name="Pinto D."/>
            <person name="Vollmers J."/>
            <person name="Rivas-Marin E."/>
            <person name="Kohn T."/>
            <person name="Peeters S.H."/>
            <person name="Heuer A."/>
            <person name="Rast P."/>
            <person name="Oberbeckmann S."/>
            <person name="Bunk B."/>
            <person name="Jeske O."/>
            <person name="Meyerdierks A."/>
            <person name="Storesund J.E."/>
            <person name="Kallscheuer N."/>
            <person name="Luecker S."/>
            <person name="Lage O.M."/>
            <person name="Pohl T."/>
            <person name="Merkel B.J."/>
            <person name="Hornburger P."/>
            <person name="Mueller R.-W."/>
            <person name="Bruemmer F."/>
            <person name="Labrenz M."/>
            <person name="Spormann A.M."/>
            <person name="Op Den Camp H."/>
            <person name="Overmann J."/>
            <person name="Amann R."/>
            <person name="Jetten M.S.M."/>
            <person name="Mascher T."/>
            <person name="Medema M.H."/>
            <person name="Devos D.P."/>
            <person name="Kaster A.-K."/>
            <person name="Ovreas L."/>
            <person name="Rohde M."/>
            <person name="Galperin M.Y."/>
            <person name="Jogler C."/>
        </authorList>
    </citation>
    <scope>NUCLEOTIDE SEQUENCE [LARGE SCALE GENOMIC DNA]</scope>
    <source>
        <strain evidence="8 9">Pla108</strain>
    </source>
</reference>
<dbReference type="Gene3D" id="1.10.443.10">
    <property type="entry name" value="Intergrase catalytic core"/>
    <property type="match status" value="1"/>
</dbReference>
<feature type="domain" description="Tyr recombinase" evidence="6">
    <location>
        <begin position="98"/>
        <end position="271"/>
    </location>
</feature>
<dbReference type="PROSITE" id="PS51900">
    <property type="entry name" value="CB"/>
    <property type="match status" value="1"/>
</dbReference>
<comment type="caution">
    <text evidence="8">The sequence shown here is derived from an EMBL/GenBank/DDBJ whole genome shotgun (WGS) entry which is preliminary data.</text>
</comment>
<dbReference type="PROSITE" id="PS51898">
    <property type="entry name" value="TYR_RECOMBINASE"/>
    <property type="match status" value="1"/>
</dbReference>
<dbReference type="SUPFAM" id="SSF56349">
    <property type="entry name" value="DNA breaking-rejoining enzymes"/>
    <property type="match status" value="1"/>
</dbReference>
<feature type="domain" description="Core-binding (CB)" evidence="7">
    <location>
        <begin position="1"/>
        <end position="81"/>
    </location>
</feature>
<evidence type="ECO:0000313" key="9">
    <source>
        <dbReference type="Proteomes" id="UP000317421"/>
    </source>
</evidence>
<sequence length="284" mass="32394">MTELRQRMIEDLRLRNVAENTVTCYVRAVRQYAEFFGRSPDRLDAKHLRQYLLHLLEVQKVAQGTYNQKVAALRFFYRETLKKPAYVEGVCFTRKERKLPVVLSHDEIRRFLEALDSLKSRAILMTCYGAGLRTSEALSLGVGDIDSERMMIRVRQGKGRKDRYVALPKTLLIVLREYWKAAKPTDCLFPGRDGVKPLTRQSVVNACHRAMKAAGISKNVSPHTMRHSFATHLLEEGADVRTIQVLLGHRSVTTTALYTHVSQATIRKTKSPLDRLNEEPAATV</sequence>
<dbReference type="InterPro" id="IPR010998">
    <property type="entry name" value="Integrase_recombinase_N"/>
</dbReference>
<dbReference type="InterPro" id="IPR044068">
    <property type="entry name" value="CB"/>
</dbReference>
<evidence type="ECO:0000259" key="7">
    <source>
        <dbReference type="PROSITE" id="PS51900"/>
    </source>
</evidence>
<dbReference type="InterPro" id="IPR002104">
    <property type="entry name" value="Integrase_catalytic"/>
</dbReference>
<proteinExistence type="inferred from homology"/>
<comment type="similarity">
    <text evidence="1">Belongs to the 'phage' integrase family.</text>
</comment>
<dbReference type="PANTHER" id="PTHR30349:SF64">
    <property type="entry name" value="PROPHAGE INTEGRASE INTD-RELATED"/>
    <property type="match status" value="1"/>
</dbReference>
<gene>
    <name evidence="8" type="primary">xerD_5</name>
    <name evidence="8" type="ORF">Pla108_35420</name>
</gene>
<organism evidence="8 9">
    <name type="scientific">Botrimarina colliarenosi</name>
    <dbReference type="NCBI Taxonomy" id="2528001"/>
    <lineage>
        <taxon>Bacteria</taxon>
        <taxon>Pseudomonadati</taxon>
        <taxon>Planctomycetota</taxon>
        <taxon>Planctomycetia</taxon>
        <taxon>Pirellulales</taxon>
        <taxon>Lacipirellulaceae</taxon>
        <taxon>Botrimarina</taxon>
    </lineage>
</organism>
<dbReference type="Proteomes" id="UP000317421">
    <property type="component" value="Unassembled WGS sequence"/>
</dbReference>
<evidence type="ECO:0000256" key="3">
    <source>
        <dbReference type="ARBA" id="ARBA00023125"/>
    </source>
</evidence>
<dbReference type="InterPro" id="IPR013762">
    <property type="entry name" value="Integrase-like_cat_sf"/>
</dbReference>
<evidence type="ECO:0000313" key="8">
    <source>
        <dbReference type="EMBL" id="TWT95394.1"/>
    </source>
</evidence>
<keyword evidence="9" id="KW-1185">Reference proteome</keyword>
<dbReference type="AlphaFoldDB" id="A0A5C6A619"/>
<evidence type="ECO:0000259" key="6">
    <source>
        <dbReference type="PROSITE" id="PS51898"/>
    </source>
</evidence>
<dbReference type="Gene3D" id="1.10.150.130">
    <property type="match status" value="1"/>
</dbReference>
<evidence type="ECO:0000256" key="2">
    <source>
        <dbReference type="ARBA" id="ARBA00022908"/>
    </source>
</evidence>
<dbReference type="EMBL" id="SJPR01000005">
    <property type="protein sequence ID" value="TWT95394.1"/>
    <property type="molecule type" value="Genomic_DNA"/>
</dbReference>
<dbReference type="GO" id="GO:0003677">
    <property type="term" value="F:DNA binding"/>
    <property type="evidence" value="ECO:0007669"/>
    <property type="project" value="UniProtKB-UniRule"/>
</dbReference>
<dbReference type="NCBIfam" id="NF040815">
    <property type="entry name" value="recomb_XerA_Arch"/>
    <property type="match status" value="1"/>
</dbReference>
<keyword evidence="4" id="KW-0233">DNA recombination</keyword>
<keyword evidence="3 5" id="KW-0238">DNA-binding</keyword>
<dbReference type="GO" id="GO:0015074">
    <property type="term" value="P:DNA integration"/>
    <property type="evidence" value="ECO:0007669"/>
    <property type="project" value="UniProtKB-KW"/>
</dbReference>
<evidence type="ECO:0000256" key="4">
    <source>
        <dbReference type="ARBA" id="ARBA00023172"/>
    </source>
</evidence>
<dbReference type="GO" id="GO:0006310">
    <property type="term" value="P:DNA recombination"/>
    <property type="evidence" value="ECO:0007669"/>
    <property type="project" value="UniProtKB-KW"/>
</dbReference>
<dbReference type="RefSeq" id="WP_146446232.1">
    <property type="nucleotide sequence ID" value="NZ_SJPR01000005.1"/>
</dbReference>
<dbReference type="InterPro" id="IPR004107">
    <property type="entry name" value="Integrase_SAM-like_N"/>
</dbReference>
<evidence type="ECO:0000256" key="1">
    <source>
        <dbReference type="ARBA" id="ARBA00008857"/>
    </source>
</evidence>
<evidence type="ECO:0000256" key="5">
    <source>
        <dbReference type="PROSITE-ProRule" id="PRU01248"/>
    </source>
</evidence>
<dbReference type="Pfam" id="PF00589">
    <property type="entry name" value="Phage_integrase"/>
    <property type="match status" value="1"/>
</dbReference>
<dbReference type="PANTHER" id="PTHR30349">
    <property type="entry name" value="PHAGE INTEGRASE-RELATED"/>
    <property type="match status" value="1"/>
</dbReference>
<name>A0A5C6A619_9BACT</name>
<accession>A0A5C6A619</accession>